<dbReference type="GO" id="GO:0003723">
    <property type="term" value="F:RNA binding"/>
    <property type="evidence" value="ECO:0007669"/>
    <property type="project" value="UniProtKB-KW"/>
</dbReference>
<dbReference type="PANTHER" id="PTHR23140">
    <property type="entry name" value="RNA PROCESSING PROTEIN LD23810P"/>
    <property type="match status" value="1"/>
</dbReference>
<dbReference type="Gene3D" id="1.25.40.90">
    <property type="match status" value="1"/>
</dbReference>
<reference evidence="4" key="1">
    <citation type="submission" date="2007-07" db="EMBL/GenBank/DDBJ databases">
        <title>PCAP assembly of the Caenorhabditis remanei genome.</title>
        <authorList>
            <consortium name="The Caenorhabditis remanei Sequencing Consortium"/>
            <person name="Wilson R.K."/>
        </authorList>
    </citation>
    <scope>NUCLEOTIDE SEQUENCE [LARGE SCALE GENOMIC DNA]</scope>
    <source>
        <strain evidence="4">PB4641</strain>
    </source>
</reference>
<feature type="compositionally biased region" description="Acidic residues" evidence="2">
    <location>
        <begin position="248"/>
        <end position="261"/>
    </location>
</feature>
<dbReference type="AlphaFoldDB" id="E3N6M5"/>
<dbReference type="InParanoid" id="E3N6M5"/>
<feature type="compositionally biased region" description="Basic and acidic residues" evidence="2">
    <location>
        <begin position="299"/>
        <end position="328"/>
    </location>
</feature>
<dbReference type="eggNOG" id="KOG0151">
    <property type="taxonomic scope" value="Eukaryota"/>
</dbReference>
<evidence type="ECO:0000313" key="4">
    <source>
        <dbReference type="EMBL" id="EFO88144.1"/>
    </source>
</evidence>
<evidence type="ECO:0000256" key="2">
    <source>
        <dbReference type="SAM" id="MobiDB-lite"/>
    </source>
</evidence>
<dbReference type="eggNOG" id="KOG3224">
    <property type="taxonomic scope" value="Eukaryota"/>
</dbReference>
<protein>
    <recommendedName>
        <fullName evidence="3">CID domain-containing protein</fullName>
    </recommendedName>
</protein>
<dbReference type="HOGENOM" id="CLU_734129_0_0_1"/>
<dbReference type="eggNOG" id="KOG1808">
    <property type="taxonomic scope" value="Eukaryota"/>
</dbReference>
<organism evidence="5">
    <name type="scientific">Caenorhabditis remanei</name>
    <name type="common">Caenorhabditis vulgaris</name>
    <dbReference type="NCBI Taxonomy" id="31234"/>
    <lineage>
        <taxon>Eukaryota</taxon>
        <taxon>Metazoa</taxon>
        <taxon>Ecdysozoa</taxon>
        <taxon>Nematoda</taxon>
        <taxon>Chromadorea</taxon>
        <taxon>Rhabditida</taxon>
        <taxon>Rhabditina</taxon>
        <taxon>Rhabditomorpha</taxon>
        <taxon>Rhabditoidea</taxon>
        <taxon>Rhabditidae</taxon>
        <taxon>Peloderinae</taxon>
        <taxon>Caenorhabditis</taxon>
    </lineage>
</organism>
<sequence length="377" mass="43359">MATRRNVDEVMVRAAAHARKEDNLEFRNFEVIAIAGHILESSCKHPEGLQQPDCLVGRERERERDLDECKYELELNWRSFPRWCSHAPSVRDVVACAEIYASAVNAQIESPIAIKDALCAVFLDSLAGLTTYRSDRSFFFSKMSPIHDFSSRLYLINDILSNCVQKAIRDASLYRSHFEAIFEKIFVALGKTYQSIPSRIKMDQFKQRVMNVFRHFDDVALYPTEKLIINQNIFLGLVEYGKEKSEEKEPEDDDEEEEDLDGMPLDERDQKKVSLSDDEDDIDGVPLEEVAGLSTSAKEMPRKFEPEENGEEVKQMKQEKDRSNQSKELARNIWKDGHKMITVMMMVNPPGQEVSSSASRELENAFRRMVIGMDRTP</sequence>
<dbReference type="EMBL" id="DS268541">
    <property type="protein sequence ID" value="EFO88144.1"/>
    <property type="molecule type" value="Genomic_DNA"/>
</dbReference>
<feature type="region of interest" description="Disordered" evidence="2">
    <location>
        <begin position="244"/>
        <end position="328"/>
    </location>
</feature>
<evidence type="ECO:0000256" key="1">
    <source>
        <dbReference type="ARBA" id="ARBA00022884"/>
    </source>
</evidence>
<feature type="domain" description="CID" evidence="3">
    <location>
        <begin position="1"/>
        <end position="238"/>
    </location>
</feature>
<dbReference type="PANTHER" id="PTHR23140:SF0">
    <property type="entry name" value="U2 SNRNP-ASSOCIATED SURP MOTIF-CONTAINING PROTEIN"/>
    <property type="match status" value="1"/>
</dbReference>
<evidence type="ECO:0000313" key="5">
    <source>
        <dbReference type="Proteomes" id="UP000008281"/>
    </source>
</evidence>
<dbReference type="Proteomes" id="UP000008281">
    <property type="component" value="Unassembled WGS sequence"/>
</dbReference>
<dbReference type="GO" id="GO:0005634">
    <property type="term" value="C:nucleus"/>
    <property type="evidence" value="ECO:0007669"/>
    <property type="project" value="TreeGrafter"/>
</dbReference>
<keyword evidence="5" id="KW-1185">Reference proteome</keyword>
<accession>E3N6M5</accession>
<gene>
    <name evidence="4" type="ORF">CRE_06960</name>
</gene>
<dbReference type="InterPro" id="IPR008942">
    <property type="entry name" value="ENTH_VHS"/>
</dbReference>
<dbReference type="OrthoDB" id="377209at2759"/>
<evidence type="ECO:0000259" key="3">
    <source>
        <dbReference type="PROSITE" id="PS51391"/>
    </source>
</evidence>
<keyword evidence="1" id="KW-0694">RNA-binding</keyword>
<proteinExistence type="predicted"/>
<name>E3N6M5_CAERE</name>
<dbReference type="STRING" id="31234.E3N6M5"/>
<dbReference type="PROSITE" id="PS51391">
    <property type="entry name" value="CID"/>
    <property type="match status" value="1"/>
</dbReference>
<feature type="compositionally biased region" description="Basic and acidic residues" evidence="2">
    <location>
        <begin position="265"/>
        <end position="275"/>
    </location>
</feature>
<dbReference type="InterPro" id="IPR051485">
    <property type="entry name" value="SR-CTD_assoc_factor"/>
</dbReference>
<dbReference type="InterPro" id="IPR006569">
    <property type="entry name" value="CID_dom"/>
</dbReference>